<evidence type="ECO:0000256" key="9">
    <source>
        <dbReference type="ARBA" id="ARBA00022989"/>
    </source>
</evidence>
<keyword evidence="18" id="KW-1185">Reference proteome</keyword>
<evidence type="ECO:0000256" key="1">
    <source>
        <dbReference type="ARBA" id="ARBA00000085"/>
    </source>
</evidence>
<dbReference type="SUPFAM" id="SSF47384">
    <property type="entry name" value="Homodimeric domain of signal transducing histidine kinase"/>
    <property type="match status" value="1"/>
</dbReference>
<dbReference type="PANTHER" id="PTHR43711:SF1">
    <property type="entry name" value="HISTIDINE KINASE 1"/>
    <property type="match status" value="1"/>
</dbReference>
<dbReference type="CDD" id="cd00130">
    <property type="entry name" value="PAS"/>
    <property type="match status" value="1"/>
</dbReference>
<reference evidence="17 18" key="1">
    <citation type="submission" date="2024-02" db="EMBL/GenBank/DDBJ databases">
        <title>Full genome sequence of Nocardioides kribbensis.</title>
        <authorList>
            <person name="Poletto B.L."/>
            <person name="Silva G."/>
            <person name="Galante D."/>
            <person name="Campos K.R."/>
            <person name="Santos M.B.N."/>
            <person name="Sacchi C.T."/>
        </authorList>
    </citation>
    <scope>NUCLEOTIDE SEQUENCE [LARGE SCALE GENOMIC DNA]</scope>
    <source>
        <strain evidence="17 18">O4R</strain>
    </source>
</reference>
<keyword evidence="7 12" id="KW-0812">Transmembrane</keyword>
<evidence type="ECO:0000256" key="13">
    <source>
        <dbReference type="SAM" id="SignalP"/>
    </source>
</evidence>
<dbReference type="SMART" id="SM00091">
    <property type="entry name" value="PAS"/>
    <property type="match status" value="1"/>
</dbReference>
<feature type="transmembrane region" description="Helical" evidence="12">
    <location>
        <begin position="117"/>
        <end position="138"/>
    </location>
</feature>
<dbReference type="PRINTS" id="PR00344">
    <property type="entry name" value="BCTRLSENSOR"/>
</dbReference>
<proteinExistence type="predicted"/>
<feature type="signal peptide" evidence="13">
    <location>
        <begin position="1"/>
        <end position="22"/>
    </location>
</feature>
<sequence length="669" mass="70057">MPPRRMLAVAALALLTGAMGLAAVRAAPDAGHAIGIWPVGLASGLLLLARRRAVPVLAALVLALAVLTIWLGGRPGDVAVGYGAGVALETVVVWAVLSQGEEGRWRLRHDADLRRYVVACLAGAAVGASTGALTSAVTGFGDPALVALALAVSHLGSQLVLTPMWSRLPDHAAIAGRGERVLQWAAVVTVAPAVFVPTDLPSVVFLVVPVLAWSALRLRAPEALAQLVAVLAFAVLMSASGRGPFTDAPGRFDLDPDLRGVLLSAFIATCALIVVPLLLRVGEHIRAARTAAAERDTLERVVHSASDAIIGADLERRITLFNPGAEQLLGYTAAEVMGRDSAMLHSPHGVRAKAAELGVADDFDTVAGQMLEPGQAGAYIGFVRKDGTERTHSMTLDRILDDRGRPVGYLSISEDVTERLEAERAVQDALERLREVDAVKDAFISSVSHELRTPITSIVGYLEMLEEGDFGALEDAQLRAVRRVIGNSDRLLGLVDDLLTLSTVQHDGLGMAEKVLDLGEVVRAGCAVVSPGLERGSTVLEVDLPDEPLPVVGDRDLLERVVINLVGNAVKFTPDGGRVGVRLVAGAGPGEACHVLTVSDTGIGIPAAELEHLFTRFFRSSNAQKQAIPGSGLGLSIAHAVVARHGGRMEVDSALGEGATFTVHLPAVT</sequence>
<dbReference type="PROSITE" id="PS50113">
    <property type="entry name" value="PAC"/>
    <property type="match status" value="1"/>
</dbReference>
<evidence type="ECO:0000259" key="15">
    <source>
        <dbReference type="PROSITE" id="PS50112"/>
    </source>
</evidence>
<dbReference type="InterPro" id="IPR000014">
    <property type="entry name" value="PAS"/>
</dbReference>
<feature type="transmembrane region" description="Helical" evidence="12">
    <location>
        <begin position="56"/>
        <end position="73"/>
    </location>
</feature>
<dbReference type="InterPro" id="IPR003594">
    <property type="entry name" value="HATPase_dom"/>
</dbReference>
<evidence type="ECO:0000256" key="12">
    <source>
        <dbReference type="SAM" id="Phobius"/>
    </source>
</evidence>
<dbReference type="InterPro" id="IPR050736">
    <property type="entry name" value="Sensor_HK_Regulatory"/>
</dbReference>
<dbReference type="Gene3D" id="1.10.287.130">
    <property type="match status" value="1"/>
</dbReference>
<comment type="caution">
    <text evidence="17">The sequence shown here is derived from an EMBL/GenBank/DDBJ whole genome shotgun (WGS) entry which is preliminary data.</text>
</comment>
<feature type="transmembrane region" description="Helical" evidence="12">
    <location>
        <begin position="30"/>
        <end position="49"/>
    </location>
</feature>
<evidence type="ECO:0000313" key="17">
    <source>
        <dbReference type="EMBL" id="MEQ7848586.1"/>
    </source>
</evidence>
<dbReference type="Gene3D" id="3.30.450.20">
    <property type="entry name" value="PAS domain"/>
    <property type="match status" value="1"/>
</dbReference>
<dbReference type="RefSeq" id="WP_349805141.1">
    <property type="nucleotide sequence ID" value="NZ_JBEGDP010000019.1"/>
</dbReference>
<dbReference type="SMART" id="SM00387">
    <property type="entry name" value="HATPase_c"/>
    <property type="match status" value="1"/>
</dbReference>
<evidence type="ECO:0000259" key="14">
    <source>
        <dbReference type="PROSITE" id="PS50109"/>
    </source>
</evidence>
<dbReference type="InterPro" id="IPR036890">
    <property type="entry name" value="HATPase_C_sf"/>
</dbReference>
<dbReference type="CDD" id="cd00082">
    <property type="entry name" value="HisKA"/>
    <property type="match status" value="1"/>
</dbReference>
<keyword evidence="5" id="KW-0597">Phosphoprotein</keyword>
<dbReference type="GO" id="GO:0005524">
    <property type="term" value="F:ATP binding"/>
    <property type="evidence" value="ECO:0007669"/>
    <property type="project" value="UniProtKB-KW"/>
</dbReference>
<dbReference type="PROSITE" id="PS50109">
    <property type="entry name" value="HIS_KIN"/>
    <property type="match status" value="1"/>
</dbReference>
<dbReference type="Pfam" id="PF02518">
    <property type="entry name" value="HATPase_c"/>
    <property type="match status" value="1"/>
</dbReference>
<dbReference type="CDD" id="cd00075">
    <property type="entry name" value="HATPase"/>
    <property type="match status" value="1"/>
</dbReference>
<keyword evidence="9 12" id="KW-1133">Transmembrane helix</keyword>
<evidence type="ECO:0000256" key="5">
    <source>
        <dbReference type="ARBA" id="ARBA00022553"/>
    </source>
</evidence>
<dbReference type="NCBIfam" id="TIGR00229">
    <property type="entry name" value="sensory_box"/>
    <property type="match status" value="1"/>
</dbReference>
<keyword evidence="17" id="KW-0547">Nucleotide-binding</keyword>
<evidence type="ECO:0000256" key="3">
    <source>
        <dbReference type="ARBA" id="ARBA00012438"/>
    </source>
</evidence>
<dbReference type="InterPro" id="IPR036097">
    <property type="entry name" value="HisK_dim/P_sf"/>
</dbReference>
<dbReference type="InterPro" id="IPR000700">
    <property type="entry name" value="PAS-assoc_C"/>
</dbReference>
<dbReference type="Gene3D" id="3.30.565.10">
    <property type="entry name" value="Histidine kinase-like ATPase, C-terminal domain"/>
    <property type="match status" value="1"/>
</dbReference>
<protein>
    <recommendedName>
        <fullName evidence="3">histidine kinase</fullName>
        <ecNumber evidence="3">2.7.13.3</ecNumber>
    </recommendedName>
</protein>
<dbReference type="InterPro" id="IPR035965">
    <property type="entry name" value="PAS-like_dom_sf"/>
</dbReference>
<evidence type="ECO:0000256" key="8">
    <source>
        <dbReference type="ARBA" id="ARBA00022777"/>
    </source>
</evidence>
<comment type="catalytic activity">
    <reaction evidence="1">
        <text>ATP + protein L-histidine = ADP + protein N-phospho-L-histidine.</text>
        <dbReference type="EC" id="2.7.13.3"/>
    </reaction>
</comment>
<feature type="transmembrane region" description="Helical" evidence="12">
    <location>
        <begin position="79"/>
        <end position="97"/>
    </location>
</feature>
<evidence type="ECO:0000256" key="7">
    <source>
        <dbReference type="ARBA" id="ARBA00022692"/>
    </source>
</evidence>
<dbReference type="Pfam" id="PF00512">
    <property type="entry name" value="HisKA"/>
    <property type="match status" value="1"/>
</dbReference>
<feature type="chain" id="PRO_5046474842" description="histidine kinase" evidence="13">
    <location>
        <begin position="23"/>
        <end position="669"/>
    </location>
</feature>
<feature type="transmembrane region" description="Helical" evidence="12">
    <location>
        <begin position="223"/>
        <end position="241"/>
    </location>
</feature>
<evidence type="ECO:0000313" key="18">
    <source>
        <dbReference type="Proteomes" id="UP001482520"/>
    </source>
</evidence>
<dbReference type="SMART" id="SM00388">
    <property type="entry name" value="HisKA"/>
    <property type="match status" value="1"/>
</dbReference>
<dbReference type="InterPro" id="IPR004358">
    <property type="entry name" value="Sig_transdc_His_kin-like_C"/>
</dbReference>
<evidence type="ECO:0000256" key="10">
    <source>
        <dbReference type="ARBA" id="ARBA00023012"/>
    </source>
</evidence>
<keyword evidence="4" id="KW-1003">Cell membrane</keyword>
<comment type="subcellular location">
    <subcellularLocation>
        <location evidence="2">Cell membrane</location>
        <topology evidence="2">Multi-pass membrane protein</topology>
    </subcellularLocation>
</comment>
<dbReference type="SUPFAM" id="SSF55785">
    <property type="entry name" value="PYP-like sensor domain (PAS domain)"/>
    <property type="match status" value="1"/>
</dbReference>
<feature type="domain" description="Histidine kinase" evidence="14">
    <location>
        <begin position="446"/>
        <end position="669"/>
    </location>
</feature>
<dbReference type="PANTHER" id="PTHR43711">
    <property type="entry name" value="TWO-COMPONENT HISTIDINE KINASE"/>
    <property type="match status" value="1"/>
</dbReference>
<feature type="transmembrane region" description="Helical" evidence="12">
    <location>
        <begin position="261"/>
        <end position="279"/>
    </location>
</feature>
<evidence type="ECO:0000256" key="2">
    <source>
        <dbReference type="ARBA" id="ARBA00004651"/>
    </source>
</evidence>
<dbReference type="EMBL" id="JBEGDP010000019">
    <property type="protein sequence ID" value="MEQ7848586.1"/>
    <property type="molecule type" value="Genomic_DNA"/>
</dbReference>
<dbReference type="PROSITE" id="PS50112">
    <property type="entry name" value="PAS"/>
    <property type="match status" value="1"/>
</dbReference>
<evidence type="ECO:0000256" key="6">
    <source>
        <dbReference type="ARBA" id="ARBA00022679"/>
    </source>
</evidence>
<dbReference type="EC" id="2.7.13.3" evidence="3"/>
<name>A0ABV1P1D5_9ACTN</name>
<feature type="transmembrane region" description="Helical" evidence="12">
    <location>
        <begin position="200"/>
        <end position="216"/>
    </location>
</feature>
<gene>
    <name evidence="17" type="ORF">V6R90_14985</name>
</gene>
<feature type="domain" description="PAS" evidence="15">
    <location>
        <begin position="294"/>
        <end position="339"/>
    </location>
</feature>
<dbReference type="Proteomes" id="UP001482520">
    <property type="component" value="Unassembled WGS sequence"/>
</dbReference>
<dbReference type="InterPro" id="IPR013656">
    <property type="entry name" value="PAS_4"/>
</dbReference>
<organism evidence="17 18">
    <name type="scientific">Nocardioides kribbensis</name>
    <dbReference type="NCBI Taxonomy" id="305517"/>
    <lineage>
        <taxon>Bacteria</taxon>
        <taxon>Bacillati</taxon>
        <taxon>Actinomycetota</taxon>
        <taxon>Actinomycetes</taxon>
        <taxon>Propionibacteriales</taxon>
        <taxon>Nocardioidaceae</taxon>
        <taxon>Nocardioides</taxon>
    </lineage>
</organism>
<dbReference type="SUPFAM" id="SSF55874">
    <property type="entry name" value="ATPase domain of HSP90 chaperone/DNA topoisomerase II/histidine kinase"/>
    <property type="match status" value="1"/>
</dbReference>
<accession>A0ABV1P1D5</accession>
<evidence type="ECO:0000259" key="16">
    <source>
        <dbReference type="PROSITE" id="PS50113"/>
    </source>
</evidence>
<keyword evidence="8" id="KW-0418">Kinase</keyword>
<keyword evidence="6" id="KW-0808">Transferase</keyword>
<keyword evidence="17" id="KW-0067">ATP-binding</keyword>
<keyword evidence="13" id="KW-0732">Signal</keyword>
<dbReference type="Pfam" id="PF08448">
    <property type="entry name" value="PAS_4"/>
    <property type="match status" value="1"/>
</dbReference>
<feature type="domain" description="PAC" evidence="16">
    <location>
        <begin position="376"/>
        <end position="428"/>
    </location>
</feature>
<dbReference type="Pfam" id="PF05231">
    <property type="entry name" value="MASE1"/>
    <property type="match status" value="1"/>
</dbReference>
<dbReference type="InterPro" id="IPR005467">
    <property type="entry name" value="His_kinase_dom"/>
</dbReference>
<dbReference type="InterPro" id="IPR003661">
    <property type="entry name" value="HisK_dim/P_dom"/>
</dbReference>
<evidence type="ECO:0000256" key="11">
    <source>
        <dbReference type="ARBA" id="ARBA00023136"/>
    </source>
</evidence>
<keyword evidence="11 12" id="KW-0472">Membrane</keyword>
<dbReference type="InterPro" id="IPR007895">
    <property type="entry name" value="MASE1"/>
</dbReference>
<evidence type="ECO:0000256" key="4">
    <source>
        <dbReference type="ARBA" id="ARBA00022475"/>
    </source>
</evidence>
<keyword evidence="10" id="KW-0902">Two-component regulatory system</keyword>